<protein>
    <submittedName>
        <fullName evidence="2">Uncharacterized protein</fullName>
    </submittedName>
</protein>
<reference evidence="2 3" key="1">
    <citation type="submission" date="2022-12" db="EMBL/GenBank/DDBJ databases">
        <title>Chromosome-level genome assembly of true bugs.</title>
        <authorList>
            <person name="Ma L."/>
            <person name="Li H."/>
        </authorList>
    </citation>
    <scope>NUCLEOTIDE SEQUENCE [LARGE SCALE GENOMIC DNA]</scope>
    <source>
        <strain evidence="2">Lab_2022b</strain>
    </source>
</reference>
<evidence type="ECO:0000256" key="1">
    <source>
        <dbReference type="SAM" id="Phobius"/>
    </source>
</evidence>
<dbReference type="Proteomes" id="UP001461498">
    <property type="component" value="Unassembled WGS sequence"/>
</dbReference>
<dbReference type="EMBL" id="JAPXFL010000003">
    <property type="protein sequence ID" value="KAK9509278.1"/>
    <property type="molecule type" value="Genomic_DNA"/>
</dbReference>
<gene>
    <name evidence="2" type="ORF">O3M35_006627</name>
</gene>
<evidence type="ECO:0000313" key="3">
    <source>
        <dbReference type="Proteomes" id="UP001461498"/>
    </source>
</evidence>
<comment type="caution">
    <text evidence="2">The sequence shown here is derived from an EMBL/GenBank/DDBJ whole genome shotgun (WGS) entry which is preliminary data.</text>
</comment>
<accession>A0AAW1DEF3</accession>
<feature type="transmembrane region" description="Helical" evidence="1">
    <location>
        <begin position="66"/>
        <end position="83"/>
    </location>
</feature>
<organism evidence="2 3">
    <name type="scientific">Rhynocoris fuscipes</name>
    <dbReference type="NCBI Taxonomy" id="488301"/>
    <lineage>
        <taxon>Eukaryota</taxon>
        <taxon>Metazoa</taxon>
        <taxon>Ecdysozoa</taxon>
        <taxon>Arthropoda</taxon>
        <taxon>Hexapoda</taxon>
        <taxon>Insecta</taxon>
        <taxon>Pterygota</taxon>
        <taxon>Neoptera</taxon>
        <taxon>Paraneoptera</taxon>
        <taxon>Hemiptera</taxon>
        <taxon>Heteroptera</taxon>
        <taxon>Panheteroptera</taxon>
        <taxon>Cimicomorpha</taxon>
        <taxon>Reduviidae</taxon>
        <taxon>Harpactorinae</taxon>
        <taxon>Harpactorini</taxon>
        <taxon>Rhynocoris</taxon>
    </lineage>
</organism>
<sequence length="142" mass="16549">MRCSGVREKSVRYLGIALDHTLQWSDHIESVLTKIIIKYELILIIKDEVSLNVLITAYYGLFYSNMSYGILLWGGSSNAIIIFKLQKRALRTIFGKKSRDSCKLLFRENNILTMISLFIFKNLMLIKEKEQLIARADKHIYK</sequence>
<proteinExistence type="predicted"/>
<keyword evidence="1" id="KW-1133">Transmembrane helix</keyword>
<evidence type="ECO:0000313" key="2">
    <source>
        <dbReference type="EMBL" id="KAK9509278.1"/>
    </source>
</evidence>
<keyword evidence="1" id="KW-0472">Membrane</keyword>
<dbReference type="AlphaFoldDB" id="A0AAW1DEF3"/>
<name>A0AAW1DEF3_9HEMI</name>
<keyword evidence="3" id="KW-1185">Reference proteome</keyword>
<keyword evidence="1" id="KW-0812">Transmembrane</keyword>